<dbReference type="InterPro" id="IPR036291">
    <property type="entry name" value="NAD(P)-bd_dom_sf"/>
</dbReference>
<proteinExistence type="predicted"/>
<dbReference type="SUPFAM" id="SSF51735">
    <property type="entry name" value="NAD(P)-binding Rossmann-fold domains"/>
    <property type="match status" value="1"/>
</dbReference>
<accession>A0A3R6ZLJ9</accession>
<name>A0A3R6ZLJ9_APHAT</name>
<dbReference type="Gene3D" id="3.40.50.720">
    <property type="entry name" value="NAD(P)-binding Rossmann-like Domain"/>
    <property type="match status" value="1"/>
</dbReference>
<evidence type="ECO:0000313" key="5">
    <source>
        <dbReference type="Proteomes" id="UP000285712"/>
    </source>
</evidence>
<gene>
    <name evidence="2" type="ORF">DYB35_001820</name>
    <name evidence="3" type="ORF">DYB37_001759</name>
</gene>
<dbReference type="EMBL" id="QUTG01003170">
    <property type="protein sequence ID" value="RHY92768.1"/>
    <property type="molecule type" value="Genomic_DNA"/>
</dbReference>
<evidence type="ECO:0000259" key="1">
    <source>
        <dbReference type="Pfam" id="PF01408"/>
    </source>
</evidence>
<reference evidence="4 5" key="1">
    <citation type="submission" date="2018-08" db="EMBL/GenBank/DDBJ databases">
        <title>Aphanomyces genome sequencing and annotation.</title>
        <authorList>
            <person name="Minardi D."/>
            <person name="Oidtmann B."/>
            <person name="Van Der Giezen M."/>
            <person name="Studholme D.J."/>
        </authorList>
    </citation>
    <scope>NUCLEOTIDE SEQUENCE [LARGE SCALE GENOMIC DNA]</scope>
    <source>
        <strain evidence="3 4">Da</strain>
        <strain evidence="2 5">Sv</strain>
    </source>
</reference>
<dbReference type="InterPro" id="IPR051450">
    <property type="entry name" value="Gfo/Idh/MocA_Oxidoreductases"/>
</dbReference>
<dbReference type="Proteomes" id="UP000285430">
    <property type="component" value="Unassembled WGS sequence"/>
</dbReference>
<feature type="domain" description="Gfo/Idh/MocA-like oxidoreductase N-terminal" evidence="1">
    <location>
        <begin position="7"/>
        <end position="100"/>
    </location>
</feature>
<evidence type="ECO:0000313" key="3">
    <source>
        <dbReference type="EMBL" id="RHZ20007.1"/>
    </source>
</evidence>
<evidence type="ECO:0000313" key="2">
    <source>
        <dbReference type="EMBL" id="RHY92768.1"/>
    </source>
</evidence>
<comment type="caution">
    <text evidence="2">The sequence shown here is derived from an EMBL/GenBank/DDBJ whole genome shotgun (WGS) entry which is preliminary data.</text>
</comment>
<dbReference type="EMBL" id="QUTH01003343">
    <property type="protein sequence ID" value="RHZ20007.1"/>
    <property type="molecule type" value="Genomic_DNA"/>
</dbReference>
<dbReference type="SUPFAM" id="SSF55347">
    <property type="entry name" value="Glyceraldehyde-3-phosphate dehydrogenase-like, C-terminal domain"/>
    <property type="match status" value="1"/>
</dbReference>
<dbReference type="Gene3D" id="3.30.360.10">
    <property type="entry name" value="Dihydrodipicolinate Reductase, domain 2"/>
    <property type="match status" value="1"/>
</dbReference>
<evidence type="ECO:0000313" key="4">
    <source>
        <dbReference type="Proteomes" id="UP000285430"/>
    </source>
</evidence>
<protein>
    <recommendedName>
        <fullName evidence="1">Gfo/Idh/MocA-like oxidoreductase N-terminal domain-containing protein</fullName>
    </recommendedName>
</protein>
<sequence>MADLVVGVAEPQTYWREFMTSTYKIAPENVFSDWKEAAKVAKFADAVIIATQDAMHADNAVAFADLGYHILLEKPMAVTKEDCLRIYEATQRNNVMLSVCHVMRCSPYSQKLRELCGRIGKVVNIQHLEPVGFWHQVHSFVRGNWSRQDTATPNVDTITEALRTGPYGRCVYSCDNDVVDNQVVTFQYKDGSTASFTMVAFTESQCARKTKVFGTTGELTGDGTTIRHFDFLTRVVTEYTPSAPPATSKLRGHGGADYFLVENFVEGVRTNNPEVLMTGAAESLKSHLMVFAAEEARLKDTVIPL</sequence>
<dbReference type="AlphaFoldDB" id="A0A3R6ZLJ9"/>
<organism evidence="2 5">
    <name type="scientific">Aphanomyces astaci</name>
    <name type="common">Crayfish plague agent</name>
    <dbReference type="NCBI Taxonomy" id="112090"/>
    <lineage>
        <taxon>Eukaryota</taxon>
        <taxon>Sar</taxon>
        <taxon>Stramenopiles</taxon>
        <taxon>Oomycota</taxon>
        <taxon>Saprolegniomycetes</taxon>
        <taxon>Saprolegniales</taxon>
        <taxon>Verrucalvaceae</taxon>
        <taxon>Aphanomyces</taxon>
    </lineage>
</organism>
<dbReference type="Proteomes" id="UP000285712">
    <property type="component" value="Unassembled WGS sequence"/>
</dbReference>
<dbReference type="GO" id="GO:0000166">
    <property type="term" value="F:nucleotide binding"/>
    <property type="evidence" value="ECO:0007669"/>
    <property type="project" value="InterPro"/>
</dbReference>
<dbReference type="PANTHER" id="PTHR43377">
    <property type="entry name" value="BILIVERDIN REDUCTASE A"/>
    <property type="match status" value="1"/>
</dbReference>
<dbReference type="InterPro" id="IPR000683">
    <property type="entry name" value="Gfo/Idh/MocA-like_OxRdtase_N"/>
</dbReference>
<dbReference type="PANTHER" id="PTHR43377:SF2">
    <property type="entry name" value="BINDING ROSSMANN FOLD OXIDOREDUCTASE, PUTATIVE (AFU_ORTHOLOGUE AFUA_4G00560)-RELATED"/>
    <property type="match status" value="1"/>
</dbReference>
<dbReference type="VEuPathDB" id="FungiDB:H257_03565"/>
<dbReference type="Pfam" id="PF01408">
    <property type="entry name" value="GFO_IDH_MocA"/>
    <property type="match status" value="1"/>
</dbReference>